<dbReference type="Pfam" id="PF03062">
    <property type="entry name" value="MBOAT"/>
    <property type="match status" value="2"/>
</dbReference>
<dbReference type="InterPro" id="IPR004299">
    <property type="entry name" value="MBOAT_fam"/>
</dbReference>
<feature type="transmembrane region" description="Helical" evidence="7">
    <location>
        <begin position="40"/>
        <end position="61"/>
    </location>
</feature>
<organism evidence="8 9">
    <name type="scientific">Mycena sanguinolenta</name>
    <dbReference type="NCBI Taxonomy" id="230812"/>
    <lineage>
        <taxon>Eukaryota</taxon>
        <taxon>Fungi</taxon>
        <taxon>Dikarya</taxon>
        <taxon>Basidiomycota</taxon>
        <taxon>Agaricomycotina</taxon>
        <taxon>Agaricomycetes</taxon>
        <taxon>Agaricomycetidae</taxon>
        <taxon>Agaricales</taxon>
        <taxon>Marasmiineae</taxon>
        <taxon>Mycenaceae</taxon>
        <taxon>Mycena</taxon>
    </lineage>
</organism>
<comment type="caution">
    <text evidence="8">The sequence shown here is derived from an EMBL/GenBank/DDBJ whole genome shotgun (WGS) entry which is preliminary data.</text>
</comment>
<name>A0A8H6Y653_9AGAR</name>
<proteinExistence type="predicted"/>
<evidence type="ECO:0000256" key="6">
    <source>
        <dbReference type="ARBA" id="ARBA00023315"/>
    </source>
</evidence>
<evidence type="ECO:0000256" key="7">
    <source>
        <dbReference type="SAM" id="Phobius"/>
    </source>
</evidence>
<feature type="transmembrane region" description="Helical" evidence="7">
    <location>
        <begin position="666"/>
        <end position="687"/>
    </location>
</feature>
<feature type="transmembrane region" description="Helical" evidence="7">
    <location>
        <begin position="699"/>
        <end position="716"/>
    </location>
</feature>
<dbReference type="GO" id="GO:0003841">
    <property type="term" value="F:1-acylglycerol-3-phosphate O-acyltransferase activity"/>
    <property type="evidence" value="ECO:0007669"/>
    <property type="project" value="TreeGrafter"/>
</dbReference>
<keyword evidence="4 7" id="KW-1133">Transmembrane helix</keyword>
<evidence type="ECO:0000256" key="3">
    <source>
        <dbReference type="ARBA" id="ARBA00022692"/>
    </source>
</evidence>
<feature type="transmembrane region" description="Helical" evidence="7">
    <location>
        <begin position="67"/>
        <end position="90"/>
    </location>
</feature>
<evidence type="ECO:0000256" key="5">
    <source>
        <dbReference type="ARBA" id="ARBA00023136"/>
    </source>
</evidence>
<feature type="transmembrane region" description="Helical" evidence="7">
    <location>
        <begin position="324"/>
        <end position="343"/>
    </location>
</feature>
<dbReference type="OrthoDB" id="286734at2759"/>
<comment type="subcellular location">
    <subcellularLocation>
        <location evidence="1">Membrane</location>
        <topology evidence="1">Multi-pass membrane protein</topology>
    </subcellularLocation>
</comment>
<feature type="transmembrane region" description="Helical" evidence="7">
    <location>
        <begin position="253"/>
        <end position="271"/>
    </location>
</feature>
<dbReference type="GO" id="GO:0047184">
    <property type="term" value="F:1-acylglycerophosphocholine O-acyltransferase activity"/>
    <property type="evidence" value="ECO:0007669"/>
    <property type="project" value="TreeGrafter"/>
</dbReference>
<feature type="transmembrane region" description="Helical" evidence="7">
    <location>
        <begin position="129"/>
        <end position="149"/>
    </location>
</feature>
<dbReference type="GO" id="GO:0030258">
    <property type="term" value="P:lipid modification"/>
    <property type="evidence" value="ECO:0007669"/>
    <property type="project" value="TreeGrafter"/>
</dbReference>
<keyword evidence="9" id="KW-1185">Reference proteome</keyword>
<feature type="transmembrane region" description="Helical" evidence="7">
    <location>
        <begin position="6"/>
        <end position="28"/>
    </location>
</feature>
<dbReference type="InterPro" id="IPR049941">
    <property type="entry name" value="LPLAT_7/PORCN-like"/>
</dbReference>
<evidence type="ECO:0000256" key="2">
    <source>
        <dbReference type="ARBA" id="ARBA00022679"/>
    </source>
</evidence>
<keyword evidence="2" id="KW-0808">Transferase</keyword>
<keyword evidence="3 7" id="KW-0812">Transmembrane</keyword>
<dbReference type="Proteomes" id="UP000623467">
    <property type="component" value="Unassembled WGS sequence"/>
</dbReference>
<feature type="transmembrane region" description="Helical" evidence="7">
    <location>
        <begin position="283"/>
        <end position="304"/>
    </location>
</feature>
<accession>A0A8H6Y653</accession>
<feature type="transmembrane region" description="Helical" evidence="7">
    <location>
        <begin position="399"/>
        <end position="418"/>
    </location>
</feature>
<reference evidence="8" key="1">
    <citation type="submission" date="2020-05" db="EMBL/GenBank/DDBJ databases">
        <title>Mycena genomes resolve the evolution of fungal bioluminescence.</title>
        <authorList>
            <person name="Tsai I.J."/>
        </authorList>
    </citation>
    <scope>NUCLEOTIDE SEQUENCE</scope>
    <source>
        <strain evidence="8">160909Yilan</strain>
    </source>
</reference>
<dbReference type="EMBL" id="JACAZH010000011">
    <property type="protein sequence ID" value="KAF7354960.1"/>
    <property type="molecule type" value="Genomic_DNA"/>
</dbReference>
<evidence type="ECO:0000256" key="1">
    <source>
        <dbReference type="ARBA" id="ARBA00004141"/>
    </source>
</evidence>
<keyword evidence="6" id="KW-0012">Acyltransferase</keyword>
<dbReference type="GO" id="GO:0016020">
    <property type="term" value="C:membrane"/>
    <property type="evidence" value="ECO:0007669"/>
    <property type="project" value="UniProtKB-SubCell"/>
</dbReference>
<dbReference type="GO" id="GO:0046474">
    <property type="term" value="P:glycerophospholipid biosynthetic process"/>
    <property type="evidence" value="ECO:0007669"/>
    <property type="project" value="TreeGrafter"/>
</dbReference>
<evidence type="ECO:0000256" key="4">
    <source>
        <dbReference type="ARBA" id="ARBA00022989"/>
    </source>
</evidence>
<dbReference type="PANTHER" id="PTHR13906">
    <property type="entry name" value="PORCUPINE"/>
    <property type="match status" value="1"/>
</dbReference>
<evidence type="ECO:0000313" key="8">
    <source>
        <dbReference type="EMBL" id="KAF7354960.1"/>
    </source>
</evidence>
<dbReference type="GO" id="GO:0005783">
    <property type="term" value="C:endoplasmic reticulum"/>
    <property type="evidence" value="ECO:0007669"/>
    <property type="project" value="TreeGrafter"/>
</dbReference>
<dbReference type="AlphaFoldDB" id="A0A8H6Y653"/>
<sequence>MALLPLHPPSVVVGFAVIVLGLSAALTSTTEKYLDGYFKFAALAIATSVLTLLTLPLMIALEITQSGAAFTSKIMVELPWLSILWVLWLATGSDGAQAAQTVFLADCSDYIPKIKAACQETSAIQAFSFLNWLILMAYTIFVLVLAIIAQTRQHTGVWSSSVATAPFFTPGAASAPTTSQPVDAPAASYGPSTVSAGGYETQHVVHSASASQGGTGPAFARTLASKTPTFSLPASMDALFVPLAEAVGASVDQLKLIICLLVAYPLGSLFIRIPSSQPVLKHLFNLGITMLFFFPVLHLYGAFAQLLASVLATFYITKYYHSSAMPWVVFAVVMGHLTVNHIIRSIFQFSYETLEVTGPQMVLVMKLTTFAWNVHDGRRRAEDLDKWQTAKRVTQFPSLLEFLGYSFYFPGILVGPYLDFVDYMDLINETLFKKLAVKGKNGRNVPSGRKRVAYRKMFFGLAYLGVFCGLCSHMELRHRSLSVVRGTKYAHPGRSISVLWGNGTHEILCGLDSYGGASLGPLRRFAVSDCEPQGASILTGLGFTGMGPSGETTWDGAANVDPLNIELAPNFKVLLDSWNMKTNVWLRECVYKRVTPKGKKPGFRSSMITFGTSAFWHGIAGGYYLTFVTGGFITTISRLARANIRPLLLPAPGASPSIAKRIYDMLGTLITILLLNFAAAPFMLLGVNDSIVAWARLGFYGYIIIGGSMAFFYAGGTKGLRRLQAKQASKMVKPEAVPTPVNEKQFMIPPSLDQIIPPQK</sequence>
<dbReference type="PANTHER" id="PTHR13906:SF4">
    <property type="entry name" value="LYSOPHOSPHOLIPID ACYLTRANSFERASE 6"/>
    <property type="match status" value="1"/>
</dbReference>
<gene>
    <name evidence="8" type="ORF">MSAN_01411100</name>
</gene>
<protein>
    <submittedName>
        <fullName evidence="8">Uncharacterized protein</fullName>
    </submittedName>
</protein>
<evidence type="ECO:0000313" key="9">
    <source>
        <dbReference type="Proteomes" id="UP000623467"/>
    </source>
</evidence>
<keyword evidence="5 7" id="KW-0472">Membrane</keyword>